<dbReference type="Gene3D" id="3.30.450.40">
    <property type="match status" value="2"/>
</dbReference>
<evidence type="ECO:0000256" key="4">
    <source>
        <dbReference type="ARBA" id="ARBA00022801"/>
    </source>
</evidence>
<keyword evidence="3" id="KW-0677">Repeat</keyword>
<protein>
    <recommendedName>
        <fullName evidence="5">Phosphodiesterase</fullName>
        <ecNumber evidence="5">3.1.4.-</ecNumber>
    </recommendedName>
</protein>
<dbReference type="OrthoDB" id="295473at2759"/>
<dbReference type="InterPro" id="IPR002073">
    <property type="entry name" value="PDEase_catalytic_dom"/>
</dbReference>
<dbReference type="CDD" id="cd00077">
    <property type="entry name" value="HDc"/>
    <property type="match status" value="1"/>
</dbReference>
<dbReference type="AlphaFoldDB" id="A0A7D9D8U3"/>
<sequence>MNLTPSQLSESIVETYLDQNTDFTREYFAGKFSRASSSRVVLETSGVMSSPCTSAVKNPSKHCQVLKPLRGSVSIMNPEKVRGIFDPETAPESGKLYTDSSTSMTPTRADIRGLDERELLMELIREISNELDVQRLSHKILVNIGILTNADRCSLFLAEGSKDNRILVSKLFDVTSESTLETTLRENNDRVYTVPFGVGIAGYSAQTGETINIRDAYKDPRFNAAIDKETGYKTHSIVCIPIKNRENQVIGVAQVINKKCGDHEFTEKDVEVVKNYLTFCGIGITNAQLFELSVMEYRRNQVLLQLAKRIFEEQTSLDKVVHNIMLESQELLHCERCSVSLVDTSVENEIVFSKSFDLLPEGEKEESSPSNCHWSLNNGIAAFAAMTGETINIADAYLDDRFSETVKESDAVTGFRTKSILCTPIKRNQETIGICQLINKIDGRPFDENDESLFEAFAIFCGIGIHNTNMYEKTSKLLAKQMVAMEVLSYHARAAPEDVKRLMDFPVSGSDHFRLHDYAFSDFELNDDETIQASLRMFLDLDILDLFHISSKTFVSWLLSVKKNYRPVIYHNWRHAFNVAQTMFAILTTGTMRKYFTDLECFALLVACLCHDLDHRGTNNTFQSKIESPLAQLYGTSTMEHHHFDHCIMILNSEGNNIFSELPPDDYRNAIKYLEHAILSTDLQIYFKKRSEFSQIIKANAPPEWKQNCQNRALLSFRLHSRQDGVRGHLLTLFIKRSQKPPSLLADLNVFALSEIIILGSPLRPENLRNAWRVITCSPRWIQYLSRIRVSFLFRPEISVVDQALSWKFSSDVLSTEFRTMEPFVVFNQCCSTTTSR</sequence>
<dbReference type="InterPro" id="IPR023088">
    <property type="entry name" value="PDEase"/>
</dbReference>
<name>A0A7D9D8U3_PARCT</name>
<dbReference type="PROSITE" id="PS51845">
    <property type="entry name" value="PDEASE_I_2"/>
    <property type="match status" value="1"/>
</dbReference>
<dbReference type="SMART" id="SM00471">
    <property type="entry name" value="HDc"/>
    <property type="match status" value="1"/>
</dbReference>
<dbReference type="InterPro" id="IPR036971">
    <property type="entry name" value="PDEase_catalytic_dom_sf"/>
</dbReference>
<comment type="caution">
    <text evidence="6">The sequence shown here is derived from an EMBL/GenBank/DDBJ whole genome shotgun (WGS) entry which is preliminary data.</text>
</comment>
<dbReference type="InterPro" id="IPR023174">
    <property type="entry name" value="PDEase_CS"/>
</dbReference>
<dbReference type="EMBL" id="CACRXK020000237">
    <property type="protein sequence ID" value="CAB3979878.1"/>
    <property type="molecule type" value="Genomic_DNA"/>
</dbReference>
<dbReference type="GO" id="GO:0004114">
    <property type="term" value="F:3',5'-cyclic-nucleotide phosphodiesterase activity"/>
    <property type="evidence" value="ECO:0007669"/>
    <property type="project" value="InterPro"/>
</dbReference>
<dbReference type="GO" id="GO:0007165">
    <property type="term" value="P:signal transduction"/>
    <property type="evidence" value="ECO:0007669"/>
    <property type="project" value="InterPro"/>
</dbReference>
<dbReference type="PRINTS" id="PR00387">
    <property type="entry name" value="PDIESTERASE1"/>
</dbReference>
<evidence type="ECO:0000313" key="6">
    <source>
        <dbReference type="EMBL" id="CAB3979878.1"/>
    </source>
</evidence>
<dbReference type="Proteomes" id="UP001152795">
    <property type="component" value="Unassembled WGS sequence"/>
</dbReference>
<proteinExistence type="inferred from homology"/>
<dbReference type="Pfam" id="PF01590">
    <property type="entry name" value="GAF"/>
    <property type="match status" value="2"/>
</dbReference>
<comment type="similarity">
    <text evidence="5">Belongs to the cyclic nucleotide phosphodiesterase family.</text>
</comment>
<dbReference type="Gene3D" id="1.10.1300.10">
    <property type="entry name" value="3'5'-cyclic nucleotide phosphodiesterase, catalytic domain"/>
    <property type="match status" value="1"/>
</dbReference>
<evidence type="ECO:0000256" key="5">
    <source>
        <dbReference type="RuleBase" id="RU363067"/>
    </source>
</evidence>
<dbReference type="InterPro" id="IPR003607">
    <property type="entry name" value="HD/PDEase_dom"/>
</dbReference>
<evidence type="ECO:0000256" key="2">
    <source>
        <dbReference type="ARBA" id="ARBA00022723"/>
    </source>
</evidence>
<dbReference type="EC" id="3.1.4.-" evidence="5"/>
<keyword evidence="2 5" id="KW-0479">Metal-binding</keyword>
<dbReference type="SMART" id="SM00065">
    <property type="entry name" value="GAF"/>
    <property type="match status" value="2"/>
</dbReference>
<feature type="non-terminal residue" evidence="6">
    <location>
        <position position="837"/>
    </location>
</feature>
<keyword evidence="7" id="KW-1185">Reference proteome</keyword>
<keyword evidence="4 5" id="KW-0378">Hydrolase</keyword>
<dbReference type="GO" id="GO:0046872">
    <property type="term" value="F:metal ion binding"/>
    <property type="evidence" value="ECO:0007669"/>
    <property type="project" value="UniProtKB-KW"/>
</dbReference>
<accession>A0A7D9D8U3</accession>
<gene>
    <name evidence="6" type="ORF">PACLA_8A002127</name>
</gene>
<dbReference type="FunFam" id="3.30.450.40:FF:000015">
    <property type="entry name" value="Phosphodiesterase"/>
    <property type="match status" value="1"/>
</dbReference>
<keyword evidence="1" id="KW-0140">cGMP</keyword>
<organism evidence="6 7">
    <name type="scientific">Paramuricea clavata</name>
    <name type="common">Red gorgonian</name>
    <name type="synonym">Violescent sea-whip</name>
    <dbReference type="NCBI Taxonomy" id="317549"/>
    <lineage>
        <taxon>Eukaryota</taxon>
        <taxon>Metazoa</taxon>
        <taxon>Cnidaria</taxon>
        <taxon>Anthozoa</taxon>
        <taxon>Octocorallia</taxon>
        <taxon>Malacalcyonacea</taxon>
        <taxon>Plexauridae</taxon>
        <taxon>Paramuricea</taxon>
    </lineage>
</organism>
<evidence type="ECO:0000256" key="1">
    <source>
        <dbReference type="ARBA" id="ARBA00022535"/>
    </source>
</evidence>
<dbReference type="PANTHER" id="PTHR11347">
    <property type="entry name" value="CYCLIC NUCLEOTIDE PHOSPHODIESTERASE"/>
    <property type="match status" value="1"/>
</dbReference>
<comment type="cofactor">
    <cofactor evidence="5">
        <name>a divalent metal cation</name>
        <dbReference type="ChEBI" id="CHEBI:60240"/>
    </cofactor>
    <text evidence="5">Binds 2 divalent metal cations per subunit. Site 1 may preferentially bind zinc ions, while site 2 has a preference for magnesium and/or manganese ions.</text>
</comment>
<dbReference type="FunFam" id="3.30.450.40:FF:000004">
    <property type="entry name" value="Phosphodiesterase"/>
    <property type="match status" value="1"/>
</dbReference>
<dbReference type="SUPFAM" id="SSF109604">
    <property type="entry name" value="HD-domain/PDEase-like"/>
    <property type="match status" value="1"/>
</dbReference>
<dbReference type="Pfam" id="PF00233">
    <property type="entry name" value="PDEase_I"/>
    <property type="match status" value="1"/>
</dbReference>
<evidence type="ECO:0000313" key="7">
    <source>
        <dbReference type="Proteomes" id="UP001152795"/>
    </source>
</evidence>
<evidence type="ECO:0000256" key="3">
    <source>
        <dbReference type="ARBA" id="ARBA00022737"/>
    </source>
</evidence>
<dbReference type="SUPFAM" id="SSF55781">
    <property type="entry name" value="GAF domain-like"/>
    <property type="match status" value="2"/>
</dbReference>
<dbReference type="InterPro" id="IPR029016">
    <property type="entry name" value="GAF-like_dom_sf"/>
</dbReference>
<dbReference type="PROSITE" id="PS00126">
    <property type="entry name" value="PDEASE_I_1"/>
    <property type="match status" value="1"/>
</dbReference>
<dbReference type="InterPro" id="IPR003018">
    <property type="entry name" value="GAF"/>
</dbReference>
<reference evidence="6" key="1">
    <citation type="submission" date="2020-04" db="EMBL/GenBank/DDBJ databases">
        <authorList>
            <person name="Alioto T."/>
            <person name="Alioto T."/>
            <person name="Gomez Garrido J."/>
        </authorList>
    </citation>
    <scope>NUCLEOTIDE SEQUENCE</scope>
    <source>
        <strain evidence="6">A484AB</strain>
    </source>
</reference>